<dbReference type="EMBL" id="LJUJ01000001">
    <property type="protein sequence ID" value="KPK64889.1"/>
    <property type="molecule type" value="Genomic_DNA"/>
</dbReference>
<feature type="transmembrane region" description="Helical" evidence="5">
    <location>
        <begin position="150"/>
        <end position="174"/>
    </location>
</feature>
<comment type="caution">
    <text evidence="7">The sequence shown here is derived from an EMBL/GenBank/DDBJ whole genome shotgun (WGS) entry which is preliminary data.</text>
</comment>
<feature type="transmembrane region" description="Helical" evidence="5">
    <location>
        <begin position="127"/>
        <end position="144"/>
    </location>
</feature>
<gene>
    <name evidence="7" type="ORF">AMJ83_00570</name>
</gene>
<feature type="transmembrane region" description="Helical" evidence="5">
    <location>
        <begin position="194"/>
        <end position="213"/>
    </location>
</feature>
<feature type="transmembrane region" description="Helical" evidence="5">
    <location>
        <begin position="59"/>
        <end position="78"/>
    </location>
</feature>
<organism evidence="7 8">
    <name type="scientific">candidate division WOR_3 bacterium SM23_42</name>
    <dbReference type="NCBI Taxonomy" id="1703779"/>
    <lineage>
        <taxon>Bacteria</taxon>
        <taxon>Bacteria division WOR-3</taxon>
    </lineage>
</organism>
<proteinExistence type="predicted"/>
<dbReference type="CDD" id="cd17370">
    <property type="entry name" value="MFS_MJ1317_like"/>
    <property type="match status" value="1"/>
</dbReference>
<feature type="transmembrane region" description="Helical" evidence="5">
    <location>
        <begin position="279"/>
        <end position="302"/>
    </location>
</feature>
<dbReference type="STRING" id="1703779.AMJ83_00570"/>
<evidence type="ECO:0000313" key="7">
    <source>
        <dbReference type="EMBL" id="KPK64889.1"/>
    </source>
</evidence>
<keyword evidence="4 5" id="KW-0472">Membrane</keyword>
<dbReference type="InterPro" id="IPR011701">
    <property type="entry name" value="MFS"/>
</dbReference>
<keyword evidence="2 5" id="KW-0812">Transmembrane</keyword>
<dbReference type="InterPro" id="IPR020846">
    <property type="entry name" value="MFS_dom"/>
</dbReference>
<dbReference type="PROSITE" id="PS00216">
    <property type="entry name" value="SUGAR_TRANSPORT_1"/>
    <property type="match status" value="1"/>
</dbReference>
<evidence type="ECO:0000256" key="5">
    <source>
        <dbReference type="SAM" id="Phobius"/>
    </source>
</evidence>
<name>A0A0S8FW76_UNCW3</name>
<comment type="subcellular location">
    <subcellularLocation>
        <location evidence="1">Membrane</location>
        <topology evidence="1">Multi-pass membrane protein</topology>
    </subcellularLocation>
</comment>
<dbReference type="PANTHER" id="PTHR23518">
    <property type="entry name" value="C-METHYLTRANSFERASE"/>
    <property type="match status" value="1"/>
</dbReference>
<evidence type="ECO:0000259" key="6">
    <source>
        <dbReference type="PROSITE" id="PS50850"/>
    </source>
</evidence>
<evidence type="ECO:0000256" key="4">
    <source>
        <dbReference type="ARBA" id="ARBA00023136"/>
    </source>
</evidence>
<evidence type="ECO:0000313" key="8">
    <source>
        <dbReference type="Proteomes" id="UP000051373"/>
    </source>
</evidence>
<dbReference type="PANTHER" id="PTHR23518:SF2">
    <property type="entry name" value="MAJOR FACILITATOR SUPERFAMILY TRANSPORTER"/>
    <property type="match status" value="1"/>
</dbReference>
<evidence type="ECO:0000256" key="1">
    <source>
        <dbReference type="ARBA" id="ARBA00004141"/>
    </source>
</evidence>
<feature type="domain" description="Major facilitator superfamily (MFS) profile" evidence="6">
    <location>
        <begin position="1"/>
        <end position="368"/>
    </location>
</feature>
<dbReference type="InterPro" id="IPR005829">
    <property type="entry name" value="Sugar_transporter_CS"/>
</dbReference>
<dbReference type="Pfam" id="PF07690">
    <property type="entry name" value="MFS_1"/>
    <property type="match status" value="2"/>
</dbReference>
<feature type="transmembrane region" description="Helical" evidence="5">
    <location>
        <begin position="314"/>
        <end position="336"/>
    </location>
</feature>
<dbReference type="InterPro" id="IPR036259">
    <property type="entry name" value="MFS_trans_sf"/>
</dbReference>
<evidence type="ECO:0000256" key="3">
    <source>
        <dbReference type="ARBA" id="ARBA00022989"/>
    </source>
</evidence>
<sequence>MFTDLSTEMTYPIIPIFLKDVLKVQPLFIGLIEAIAESTASILKTFSGYISDRFRKRKFFIFIGYALSTAVKPLLALATQGWHILLVRFSDRVGKGIRTAPRDALIAESAMDVYFGRTYGFHRAMDTLGAIIGPLVAFIILGLSQQNYRLLFGLAFIPGLVAIILIIFGVREIVPEAKRVFRFSLKTVDQRLKIFLIIMIVFTLGNSSDAFLILRARNIGVSASVIPLLWLTFNFSYFLWAYPAGVLSDRVGRRKTIFLGFLIFSACYTGFALNQSPFIIWFIFIIYGLYYGFTEGNLRAYVADLTDPEIRATVFGLFHTVVGITLLPANLLMGFLWQRFGFQIALLLGASLSLISGFALIISAQSLQKKQATI</sequence>
<dbReference type="Proteomes" id="UP000051373">
    <property type="component" value="Unassembled WGS sequence"/>
</dbReference>
<dbReference type="GO" id="GO:0022857">
    <property type="term" value="F:transmembrane transporter activity"/>
    <property type="evidence" value="ECO:0007669"/>
    <property type="project" value="InterPro"/>
</dbReference>
<dbReference type="AlphaFoldDB" id="A0A0S8FW76"/>
<accession>A0A0S8FW76</accession>
<dbReference type="SUPFAM" id="SSF103473">
    <property type="entry name" value="MFS general substrate transporter"/>
    <property type="match status" value="1"/>
</dbReference>
<protein>
    <recommendedName>
        <fullName evidence="6">Major facilitator superfamily (MFS) profile domain-containing protein</fullName>
    </recommendedName>
</protein>
<feature type="transmembrane region" description="Helical" evidence="5">
    <location>
        <begin position="219"/>
        <end position="244"/>
    </location>
</feature>
<dbReference type="Gene3D" id="1.20.1250.20">
    <property type="entry name" value="MFS general substrate transporter like domains"/>
    <property type="match status" value="2"/>
</dbReference>
<dbReference type="PROSITE" id="PS50850">
    <property type="entry name" value="MFS"/>
    <property type="match status" value="1"/>
</dbReference>
<reference evidence="7 8" key="1">
    <citation type="journal article" date="2015" name="Microbiome">
        <title>Genomic resolution of linkages in carbon, nitrogen, and sulfur cycling among widespread estuary sediment bacteria.</title>
        <authorList>
            <person name="Baker B.J."/>
            <person name="Lazar C.S."/>
            <person name="Teske A.P."/>
            <person name="Dick G.J."/>
        </authorList>
    </citation>
    <scope>NUCLEOTIDE SEQUENCE [LARGE SCALE GENOMIC DNA]</scope>
    <source>
        <strain evidence="7">SM23_42</strain>
    </source>
</reference>
<feature type="transmembrane region" description="Helical" evidence="5">
    <location>
        <begin position="342"/>
        <end position="362"/>
    </location>
</feature>
<evidence type="ECO:0000256" key="2">
    <source>
        <dbReference type="ARBA" id="ARBA00022692"/>
    </source>
</evidence>
<keyword evidence="3 5" id="KW-1133">Transmembrane helix</keyword>
<dbReference type="GO" id="GO:0016020">
    <property type="term" value="C:membrane"/>
    <property type="evidence" value="ECO:0007669"/>
    <property type="project" value="UniProtKB-SubCell"/>
</dbReference>